<evidence type="ECO:0000313" key="3">
    <source>
        <dbReference type="EMBL" id="CAK9134086.1"/>
    </source>
</evidence>
<dbReference type="AlphaFoldDB" id="A0ABC8QN81"/>
<proteinExistence type="predicted"/>
<feature type="chain" id="PRO_5044776067" evidence="2">
    <location>
        <begin position="24"/>
        <end position="122"/>
    </location>
</feature>
<organism evidence="3 4">
    <name type="scientific">Ilex paraguariensis</name>
    <name type="common">yerba mate</name>
    <dbReference type="NCBI Taxonomy" id="185542"/>
    <lineage>
        <taxon>Eukaryota</taxon>
        <taxon>Viridiplantae</taxon>
        <taxon>Streptophyta</taxon>
        <taxon>Embryophyta</taxon>
        <taxon>Tracheophyta</taxon>
        <taxon>Spermatophyta</taxon>
        <taxon>Magnoliopsida</taxon>
        <taxon>eudicotyledons</taxon>
        <taxon>Gunneridae</taxon>
        <taxon>Pentapetalae</taxon>
        <taxon>asterids</taxon>
        <taxon>campanulids</taxon>
        <taxon>Aquifoliales</taxon>
        <taxon>Aquifoliaceae</taxon>
        <taxon>Ilex</taxon>
    </lineage>
</organism>
<comment type="caution">
    <text evidence="3">The sequence shown here is derived from an EMBL/GenBank/DDBJ whole genome shotgun (WGS) entry which is preliminary data.</text>
</comment>
<accession>A0ABC8QN81</accession>
<keyword evidence="4" id="KW-1185">Reference proteome</keyword>
<sequence>MPFLLSLPLSCLSPITMPAVTRGGPATTIDDTINTTKESPRFRYPLSASLSLSSSLSPSLCTQHTHTHIEHTHSTLEALNFGVWYLWFQFGLHILIVFKFSIYLLGYGLHSECARLSNGQFY</sequence>
<protein>
    <submittedName>
        <fullName evidence="3">Uncharacterized protein</fullName>
    </submittedName>
</protein>
<evidence type="ECO:0000256" key="2">
    <source>
        <dbReference type="SAM" id="SignalP"/>
    </source>
</evidence>
<keyword evidence="1" id="KW-0472">Membrane</keyword>
<evidence type="ECO:0000313" key="4">
    <source>
        <dbReference type="Proteomes" id="UP001642360"/>
    </source>
</evidence>
<keyword evidence="1" id="KW-0812">Transmembrane</keyword>
<dbReference type="EMBL" id="CAUOFW020000314">
    <property type="protein sequence ID" value="CAK9134086.1"/>
    <property type="molecule type" value="Genomic_DNA"/>
</dbReference>
<feature type="signal peptide" evidence="2">
    <location>
        <begin position="1"/>
        <end position="23"/>
    </location>
</feature>
<keyword evidence="2" id="KW-0732">Signal</keyword>
<gene>
    <name evidence="3" type="ORF">ILEXP_LOCUS1016</name>
</gene>
<reference evidence="3 4" key="1">
    <citation type="submission" date="2024-02" db="EMBL/GenBank/DDBJ databases">
        <authorList>
            <person name="Vignale AGUSTIN F."/>
            <person name="Sosa J E."/>
            <person name="Modenutti C."/>
        </authorList>
    </citation>
    <scope>NUCLEOTIDE SEQUENCE [LARGE SCALE GENOMIC DNA]</scope>
</reference>
<name>A0ABC8QN81_9AQUA</name>
<evidence type="ECO:0000256" key="1">
    <source>
        <dbReference type="SAM" id="Phobius"/>
    </source>
</evidence>
<feature type="transmembrane region" description="Helical" evidence="1">
    <location>
        <begin position="84"/>
        <end position="105"/>
    </location>
</feature>
<dbReference type="Proteomes" id="UP001642360">
    <property type="component" value="Unassembled WGS sequence"/>
</dbReference>
<keyword evidence="1" id="KW-1133">Transmembrane helix</keyword>